<accession>A0A371JXA3</accession>
<dbReference type="InterPro" id="IPR014922">
    <property type="entry name" value="YdhG-like"/>
</dbReference>
<gene>
    <name evidence="2" type="ORF">DX914_18620</name>
</gene>
<dbReference type="Proteomes" id="UP000264492">
    <property type="component" value="Unassembled WGS sequence"/>
</dbReference>
<dbReference type="AlphaFoldDB" id="A0A371JXA3"/>
<name>A0A371JXA3_9GAMM</name>
<dbReference type="OrthoDB" id="9813231at2"/>
<dbReference type="EMBL" id="QTSU01000004">
    <property type="protein sequence ID" value="RDZ26281.1"/>
    <property type="molecule type" value="Genomic_DNA"/>
</dbReference>
<feature type="domain" description="YdhG-like" evidence="1">
    <location>
        <begin position="20"/>
        <end position="131"/>
    </location>
</feature>
<evidence type="ECO:0000313" key="2">
    <source>
        <dbReference type="EMBL" id="RDZ26281.1"/>
    </source>
</evidence>
<keyword evidence="3" id="KW-1185">Reference proteome</keyword>
<evidence type="ECO:0000259" key="1">
    <source>
        <dbReference type="Pfam" id="PF08818"/>
    </source>
</evidence>
<protein>
    <submittedName>
        <fullName evidence="2">DUF1801 domain-containing protein</fullName>
    </submittedName>
</protein>
<proteinExistence type="predicted"/>
<dbReference type="SUPFAM" id="SSF159888">
    <property type="entry name" value="YdhG-like"/>
    <property type="match status" value="1"/>
</dbReference>
<sequence length="147" mass="16202">MASSRATTVAAYLAELPPERRAVVAAVRDLVNAHLPPGYVEEMAYGMIGWVIPLSRYPVTYNKQPLSYAALAAQKNAYSLYLNCVYADSTSEQQLRAAYARAGMKLDMGKSCLRFKSLDGLLQDEVGKIIASTPVEDYIALYEASRR</sequence>
<evidence type="ECO:0000313" key="3">
    <source>
        <dbReference type="Proteomes" id="UP000264492"/>
    </source>
</evidence>
<dbReference type="Gene3D" id="3.90.1150.200">
    <property type="match status" value="1"/>
</dbReference>
<dbReference type="Pfam" id="PF08818">
    <property type="entry name" value="DUF1801"/>
    <property type="match status" value="1"/>
</dbReference>
<dbReference type="RefSeq" id="WP_115861616.1">
    <property type="nucleotide sequence ID" value="NZ_QTSU01000004.1"/>
</dbReference>
<organism evidence="2 3">
    <name type="scientific">Lysobacter silvisoli</name>
    <dbReference type="NCBI Taxonomy" id="2293254"/>
    <lineage>
        <taxon>Bacteria</taxon>
        <taxon>Pseudomonadati</taxon>
        <taxon>Pseudomonadota</taxon>
        <taxon>Gammaproteobacteria</taxon>
        <taxon>Lysobacterales</taxon>
        <taxon>Lysobacteraceae</taxon>
        <taxon>Lysobacter</taxon>
    </lineage>
</organism>
<comment type="caution">
    <text evidence="2">The sequence shown here is derived from an EMBL/GenBank/DDBJ whole genome shotgun (WGS) entry which is preliminary data.</text>
</comment>
<reference evidence="2 3" key="1">
    <citation type="submission" date="2018-08" db="EMBL/GenBank/DDBJ databases">
        <title>Lysobacter sp. zong2l5, whole genome shotgun sequence.</title>
        <authorList>
            <person name="Zhang X."/>
            <person name="Feng G."/>
            <person name="Zhu H."/>
        </authorList>
    </citation>
    <scope>NUCLEOTIDE SEQUENCE [LARGE SCALE GENOMIC DNA]</scope>
    <source>
        <strain evidence="3">zong2l5</strain>
    </source>
</reference>